<comment type="caution">
    <text evidence="2">The sequence shown here is derived from an EMBL/GenBank/DDBJ whole genome shotgun (WGS) entry which is preliminary data.</text>
</comment>
<protein>
    <submittedName>
        <fullName evidence="2">Uncharacterized protein</fullName>
    </submittedName>
</protein>
<gene>
    <name evidence="2" type="ORF">A3B84_01825</name>
</gene>
<reference evidence="2 3" key="1">
    <citation type="journal article" date="2016" name="Nat. Commun.">
        <title>Thousands of microbial genomes shed light on interconnected biogeochemical processes in an aquifer system.</title>
        <authorList>
            <person name="Anantharaman K."/>
            <person name="Brown C.T."/>
            <person name="Hug L.A."/>
            <person name="Sharon I."/>
            <person name="Castelle C.J."/>
            <person name="Probst A.J."/>
            <person name="Thomas B.C."/>
            <person name="Singh A."/>
            <person name="Wilkins M.J."/>
            <person name="Karaoz U."/>
            <person name="Brodie E.L."/>
            <person name="Williams K.H."/>
            <person name="Hubbard S.S."/>
            <person name="Banfield J.F."/>
        </authorList>
    </citation>
    <scope>NUCLEOTIDE SEQUENCE [LARGE SCALE GENOMIC DNA]</scope>
</reference>
<feature type="region of interest" description="Disordered" evidence="1">
    <location>
        <begin position="1"/>
        <end position="24"/>
    </location>
</feature>
<organism evidence="2 3">
    <name type="scientific">Candidatus Nomurabacteria bacterium RIFCSPHIGHO2_02_FULL_35_13</name>
    <dbReference type="NCBI Taxonomy" id="1801748"/>
    <lineage>
        <taxon>Bacteria</taxon>
        <taxon>Candidatus Nomuraibacteriota</taxon>
    </lineage>
</organism>
<sequence length="271" mass="30911">MLGENKNLKDTSKDSIKDPERKSLTSYGAGTSNMSAVWAYNKINKLITALYMVTDTMDKEEPIRLKLRTLGVEILSDTSTISRTPFDIEKINQILSFLNITFDVGMISEMNCNIIRKEFIELKQSIQEFTAQNHLWLEEFVKHSSEEENSSIGHSKFNDSQKNMSLNKGQRTRIGVQKGNTLMKALSEAEGGNNFETLKNKRREEIITIIKNKKEVSNMDGVTITDIKKEAKGLLASCGEKTLQRELISMVKDNILKKTGEKRWSQYFINQ</sequence>
<feature type="compositionally biased region" description="Basic and acidic residues" evidence="1">
    <location>
        <begin position="1"/>
        <end position="23"/>
    </location>
</feature>
<accession>A0A1F6VN87</accession>
<evidence type="ECO:0000313" key="3">
    <source>
        <dbReference type="Proteomes" id="UP000177112"/>
    </source>
</evidence>
<dbReference type="Proteomes" id="UP000177112">
    <property type="component" value="Unassembled WGS sequence"/>
</dbReference>
<name>A0A1F6VN87_9BACT</name>
<dbReference type="EMBL" id="MFTY01000017">
    <property type="protein sequence ID" value="OGI71140.1"/>
    <property type="molecule type" value="Genomic_DNA"/>
</dbReference>
<proteinExistence type="predicted"/>
<evidence type="ECO:0000256" key="1">
    <source>
        <dbReference type="SAM" id="MobiDB-lite"/>
    </source>
</evidence>
<evidence type="ECO:0000313" key="2">
    <source>
        <dbReference type="EMBL" id="OGI71140.1"/>
    </source>
</evidence>
<dbReference type="AlphaFoldDB" id="A0A1F6VN87"/>